<evidence type="ECO:0000313" key="1">
    <source>
        <dbReference type="EMBL" id="MPC54542.1"/>
    </source>
</evidence>
<dbReference type="Proteomes" id="UP000324222">
    <property type="component" value="Unassembled WGS sequence"/>
</dbReference>
<reference evidence="1 2" key="1">
    <citation type="submission" date="2019-05" db="EMBL/GenBank/DDBJ databases">
        <title>Another draft genome of Portunus trituberculatus and its Hox gene families provides insights of decapod evolution.</title>
        <authorList>
            <person name="Jeong J.-H."/>
            <person name="Song I."/>
            <person name="Kim S."/>
            <person name="Choi T."/>
            <person name="Kim D."/>
            <person name="Ryu S."/>
            <person name="Kim W."/>
        </authorList>
    </citation>
    <scope>NUCLEOTIDE SEQUENCE [LARGE SCALE GENOMIC DNA]</scope>
    <source>
        <tissue evidence="1">Muscle</tissue>
    </source>
</reference>
<dbReference type="AlphaFoldDB" id="A0A5B7G6H3"/>
<keyword evidence="2" id="KW-1185">Reference proteome</keyword>
<name>A0A5B7G6H3_PORTR</name>
<proteinExistence type="predicted"/>
<gene>
    <name evidence="1" type="ORF">E2C01_048463</name>
</gene>
<protein>
    <submittedName>
        <fullName evidence="1">Uncharacterized protein</fullName>
    </submittedName>
</protein>
<sequence>MKPLAPYLWAWCMFVKLRPDDRACPLGSAVGGQILLRLPVNVIHTTELMNSRMCPTMLIACGVRYDP</sequence>
<comment type="caution">
    <text evidence="1">The sequence shown here is derived from an EMBL/GenBank/DDBJ whole genome shotgun (WGS) entry which is preliminary data.</text>
</comment>
<accession>A0A5B7G6H3</accession>
<organism evidence="1 2">
    <name type="scientific">Portunus trituberculatus</name>
    <name type="common">Swimming crab</name>
    <name type="synonym">Neptunus trituberculatus</name>
    <dbReference type="NCBI Taxonomy" id="210409"/>
    <lineage>
        <taxon>Eukaryota</taxon>
        <taxon>Metazoa</taxon>
        <taxon>Ecdysozoa</taxon>
        <taxon>Arthropoda</taxon>
        <taxon>Crustacea</taxon>
        <taxon>Multicrustacea</taxon>
        <taxon>Malacostraca</taxon>
        <taxon>Eumalacostraca</taxon>
        <taxon>Eucarida</taxon>
        <taxon>Decapoda</taxon>
        <taxon>Pleocyemata</taxon>
        <taxon>Brachyura</taxon>
        <taxon>Eubrachyura</taxon>
        <taxon>Portunoidea</taxon>
        <taxon>Portunidae</taxon>
        <taxon>Portuninae</taxon>
        <taxon>Portunus</taxon>
    </lineage>
</organism>
<evidence type="ECO:0000313" key="2">
    <source>
        <dbReference type="Proteomes" id="UP000324222"/>
    </source>
</evidence>
<dbReference type="EMBL" id="VSRR010012438">
    <property type="protein sequence ID" value="MPC54542.1"/>
    <property type="molecule type" value="Genomic_DNA"/>
</dbReference>